<dbReference type="Proteomes" id="UP001642406">
    <property type="component" value="Unassembled WGS sequence"/>
</dbReference>
<accession>A0ABP0AVJ7</accession>
<dbReference type="EMBL" id="CAWUHC010000006">
    <property type="protein sequence ID" value="CAK7211248.1"/>
    <property type="molecule type" value="Genomic_DNA"/>
</dbReference>
<keyword evidence="2" id="KW-1185">Reference proteome</keyword>
<reference evidence="1 2" key="1">
    <citation type="submission" date="2024-01" db="EMBL/GenBank/DDBJ databases">
        <authorList>
            <person name="Allen C."/>
            <person name="Tagirdzhanova G."/>
        </authorList>
    </citation>
    <scope>NUCLEOTIDE SEQUENCE [LARGE SCALE GENOMIC DNA]</scope>
</reference>
<evidence type="ECO:0000313" key="2">
    <source>
        <dbReference type="Proteomes" id="UP001642406"/>
    </source>
</evidence>
<protein>
    <recommendedName>
        <fullName evidence="3">Carboxylic ester hydrolase</fullName>
    </recommendedName>
</protein>
<evidence type="ECO:0008006" key="3">
    <source>
        <dbReference type="Google" id="ProtNLM"/>
    </source>
</evidence>
<name>A0ABP0AVJ7_9PEZI</name>
<comment type="caution">
    <text evidence="1">The sequence shown here is derived from an EMBL/GenBank/DDBJ whole genome shotgun (WGS) entry which is preliminary data.</text>
</comment>
<organism evidence="1 2">
    <name type="scientific">Sporothrix bragantina</name>
    <dbReference type="NCBI Taxonomy" id="671064"/>
    <lineage>
        <taxon>Eukaryota</taxon>
        <taxon>Fungi</taxon>
        <taxon>Dikarya</taxon>
        <taxon>Ascomycota</taxon>
        <taxon>Pezizomycotina</taxon>
        <taxon>Sordariomycetes</taxon>
        <taxon>Sordariomycetidae</taxon>
        <taxon>Ophiostomatales</taxon>
        <taxon>Ophiostomataceae</taxon>
        <taxon>Sporothrix</taxon>
    </lineage>
</organism>
<gene>
    <name evidence="1" type="ORF">SBRCBS47491_001056</name>
</gene>
<evidence type="ECO:0000313" key="1">
    <source>
        <dbReference type="EMBL" id="CAK7211248.1"/>
    </source>
</evidence>
<proteinExistence type="predicted"/>
<sequence>MGHCIRYRGVAGYVDSSMPTLEEIFEALVAWVERGEAPDYLDATSADGKLKRRLYAYPQSPRQGIREEGPKL</sequence>